<gene>
    <name evidence="4" type="ORF">IAG03_01240</name>
</gene>
<dbReference type="Gene3D" id="2.60.40.1180">
    <property type="entry name" value="Golgi alpha-mannosidase II"/>
    <property type="match status" value="1"/>
</dbReference>
<proteinExistence type="predicted"/>
<keyword evidence="1 4" id="KW-0378">Hydrolase</keyword>
<dbReference type="CDD" id="cd11338">
    <property type="entry name" value="AmyAc_CMD"/>
    <property type="match status" value="1"/>
</dbReference>
<dbReference type="Proteomes" id="UP000651482">
    <property type="component" value="Unassembled WGS sequence"/>
</dbReference>
<reference evidence="4" key="1">
    <citation type="submission" date="2020-08" db="EMBL/GenBank/DDBJ databases">
        <title>Genome public.</title>
        <authorList>
            <person name="Liu C."/>
            <person name="Sun Q."/>
        </authorList>
    </citation>
    <scope>NUCLEOTIDE SEQUENCE</scope>
    <source>
        <strain evidence="4">NSJ-40</strain>
    </source>
</reference>
<dbReference type="Pfam" id="PF00128">
    <property type="entry name" value="Alpha-amylase"/>
    <property type="match status" value="1"/>
</dbReference>
<name>A0A926D797_9FIRM</name>
<dbReference type="Gene3D" id="3.20.20.80">
    <property type="entry name" value="Glycosidases"/>
    <property type="match status" value="1"/>
</dbReference>
<feature type="domain" description="Glycosyl hydrolase family 13 catalytic" evidence="3">
    <location>
        <begin position="131"/>
        <end position="534"/>
    </location>
</feature>
<sequence>MFCSRDPVYRNPVGAVVPGTKVHFKITVEREKHCSAVRLVLSQGAGTCLVLGLFWCGMNGYDREWWECDFVPSQPGLWFYHFEMDTADGRIPLGRSNGGEAAFGSTEDWQITVYSKAFETPDWLAGGILYQIFPDRFFCSGTPKRHVPQDRRLHASWEEQPQWQPDADGEITNQDYFGGDLKGIEEKLPYLQSLGVTSIYLNPIFEAHSNHRYNTADYSKIDPMLGTEADFRALCAAAKQKEIRILLDGVFSHTGSDSIYFNRNGRYGDGGAYRQADSPYRSWYSFSHWPDRYDCWWGFLTLPNTQKTDPGFCNYINGESGIVRKWLAAGASGWRLDVADELPDPFLQALRTAAKAEASDALVLGEVWEDASNKCAYGKRRRYLLGDQLDSVMNYPFRDAVLGFVSGRDAAQMLETIMRILEHYPPQVVRVLMNHIGTHDTERALTVLAGEPAGNRGRAWQSAQKLSDETRKAGLRKMRLASLMQYTLPGVPCIYYGDEAGMEGYRDPFNRGTYPWGQEEQPLLDWYRTLGALRRENPVFREGSFQPVFAAGNTMAYCRTDGVHEVLIALHAADCEAKIPVPACWETSQVKLGSLPENGMLSLPPQGYAWLERRAE</sequence>
<evidence type="ECO:0000256" key="2">
    <source>
        <dbReference type="ARBA" id="ARBA00023295"/>
    </source>
</evidence>
<dbReference type="Gene3D" id="3.90.400.10">
    <property type="entry name" value="Oligo-1,6-glucosidase, Domain 2"/>
    <property type="match status" value="1"/>
</dbReference>
<keyword evidence="5" id="KW-1185">Reference proteome</keyword>
<dbReference type="InterPro" id="IPR045857">
    <property type="entry name" value="O16G_dom_2"/>
</dbReference>
<evidence type="ECO:0000259" key="3">
    <source>
        <dbReference type="SMART" id="SM00642"/>
    </source>
</evidence>
<dbReference type="EMBL" id="JACRSN010000001">
    <property type="protein sequence ID" value="MBC8532647.1"/>
    <property type="molecule type" value="Genomic_DNA"/>
</dbReference>
<dbReference type="SUPFAM" id="SSF51445">
    <property type="entry name" value="(Trans)glycosidases"/>
    <property type="match status" value="1"/>
</dbReference>
<dbReference type="InterPro" id="IPR017853">
    <property type="entry name" value="GH"/>
</dbReference>
<evidence type="ECO:0000313" key="5">
    <source>
        <dbReference type="Proteomes" id="UP000651482"/>
    </source>
</evidence>
<dbReference type="GO" id="GO:0016798">
    <property type="term" value="F:hydrolase activity, acting on glycosyl bonds"/>
    <property type="evidence" value="ECO:0007669"/>
    <property type="project" value="UniProtKB-KW"/>
</dbReference>
<comment type="caution">
    <text evidence="4">The sequence shown here is derived from an EMBL/GenBank/DDBJ whole genome shotgun (WGS) entry which is preliminary data.</text>
</comment>
<dbReference type="GO" id="GO:0005975">
    <property type="term" value="P:carbohydrate metabolic process"/>
    <property type="evidence" value="ECO:0007669"/>
    <property type="project" value="InterPro"/>
</dbReference>
<dbReference type="InterPro" id="IPR013780">
    <property type="entry name" value="Glyco_hydro_b"/>
</dbReference>
<evidence type="ECO:0000256" key="1">
    <source>
        <dbReference type="ARBA" id="ARBA00022801"/>
    </source>
</evidence>
<protein>
    <submittedName>
        <fullName evidence="4">Glycoside hydrolase family 13 protein</fullName>
    </submittedName>
</protein>
<dbReference type="InterPro" id="IPR006047">
    <property type="entry name" value="GH13_cat_dom"/>
</dbReference>
<keyword evidence="2" id="KW-0326">Glycosidase</keyword>
<dbReference type="PANTHER" id="PTHR10357:SF210">
    <property type="entry name" value="MALTODEXTRIN GLUCOSIDASE"/>
    <property type="match status" value="1"/>
</dbReference>
<evidence type="ECO:0000313" key="4">
    <source>
        <dbReference type="EMBL" id="MBC8532647.1"/>
    </source>
</evidence>
<dbReference type="SMART" id="SM00642">
    <property type="entry name" value="Aamy"/>
    <property type="match status" value="1"/>
</dbReference>
<organism evidence="4 5">
    <name type="scientific">Yeguia hominis</name>
    <dbReference type="NCBI Taxonomy" id="2763662"/>
    <lineage>
        <taxon>Bacteria</taxon>
        <taxon>Bacillati</taxon>
        <taxon>Bacillota</taxon>
        <taxon>Clostridia</taxon>
        <taxon>Eubacteriales</taxon>
        <taxon>Yeguiaceae</taxon>
        <taxon>Yeguia</taxon>
    </lineage>
</organism>
<dbReference type="PANTHER" id="PTHR10357">
    <property type="entry name" value="ALPHA-AMYLASE FAMILY MEMBER"/>
    <property type="match status" value="1"/>
</dbReference>
<accession>A0A926D797</accession>
<dbReference type="AlphaFoldDB" id="A0A926D797"/>